<keyword evidence="1" id="KW-0812">Transmembrane</keyword>
<reference evidence="2 3" key="1">
    <citation type="submission" date="2020-04" db="EMBL/GenBank/DDBJ databases">
        <title>Rhodospirillaceae bacterium KN72 isolated from deep sea.</title>
        <authorList>
            <person name="Zhang D.-C."/>
        </authorList>
    </citation>
    <scope>NUCLEOTIDE SEQUENCE [LARGE SCALE GENOMIC DNA]</scope>
    <source>
        <strain evidence="2 3">KN72</strain>
    </source>
</reference>
<dbReference type="EMBL" id="JABBNT010000003">
    <property type="protein sequence ID" value="NMM45218.1"/>
    <property type="molecule type" value="Genomic_DNA"/>
</dbReference>
<proteinExistence type="predicted"/>
<dbReference type="Gene3D" id="3.40.50.300">
    <property type="entry name" value="P-loop containing nucleotide triphosphate hydrolases"/>
    <property type="match status" value="1"/>
</dbReference>
<keyword evidence="3" id="KW-1185">Reference proteome</keyword>
<gene>
    <name evidence="2" type="primary">terL</name>
    <name evidence="2" type="ORF">HH303_12060</name>
</gene>
<accession>A0A7Y0HG28</accession>
<organism evidence="2 3">
    <name type="scientific">Pacificispira spongiicola</name>
    <dbReference type="NCBI Taxonomy" id="2729598"/>
    <lineage>
        <taxon>Bacteria</taxon>
        <taxon>Pseudomonadati</taxon>
        <taxon>Pseudomonadota</taxon>
        <taxon>Alphaproteobacteria</taxon>
        <taxon>Rhodospirillales</taxon>
        <taxon>Rhodospirillaceae</taxon>
        <taxon>Pacificispira</taxon>
    </lineage>
</organism>
<dbReference type="Proteomes" id="UP000539372">
    <property type="component" value="Unassembled WGS sequence"/>
</dbReference>
<evidence type="ECO:0000313" key="3">
    <source>
        <dbReference type="Proteomes" id="UP000539372"/>
    </source>
</evidence>
<evidence type="ECO:0000256" key="1">
    <source>
        <dbReference type="SAM" id="Phobius"/>
    </source>
</evidence>
<protein>
    <submittedName>
        <fullName evidence="2">Phage terminase large subunit</fullName>
    </submittedName>
</protein>
<sequence>MGTACTFPEFVWIWTRMQGMDLPDLHRQIGTWLDMRWRAGDRKLVLLAFRAAGKSTLVGLFCAWLLYRDPSLRILVLAAEQDLAARMVRNVKRIIERHPLTEGLKPDRLDQWAADRFTVNRPAELRDPSMLARGIAANVTGSRADVIVCDDVEVPNTCDTAPKRADLRARLGEADYILVPGGMQLYVGTPHSYYSIYADTPRKEVGEDRPFLDGFNRMEVPILTETGKSAWEGRYSLEDIAQLRRRHGEAKFQSQMMLRPVNIAGCRLDPDRMKLYDARLELQERNGEAVLLLDGVRMLSASAWWDPAYGAASGGGTTGGDGSVVACVFTGEDGLYRLHRVQYLISDPNGDVDEARQQCRAVARFARRNLLPSVTVETNGIGKFLPSLLRREMAAMKTGCAVQERHSSKPKDIRILEAFDAALAAGQIACHRSVWGTPFPMEMREWRPGGLSKGHDDGLDAVAGCLSMEPVRLPRITDHYNRQSWHGGRTHTVAATDFDV</sequence>
<evidence type="ECO:0000313" key="2">
    <source>
        <dbReference type="EMBL" id="NMM45218.1"/>
    </source>
</evidence>
<dbReference type="InterPro" id="IPR027417">
    <property type="entry name" value="P-loop_NTPase"/>
</dbReference>
<dbReference type="NCBIfam" id="NF033889">
    <property type="entry name" value="termin_lrg_T7"/>
    <property type="match status" value="1"/>
</dbReference>
<dbReference type="InterPro" id="IPR047987">
    <property type="entry name" value="Gp19-like_virus"/>
</dbReference>
<comment type="caution">
    <text evidence="2">The sequence shown here is derived from an EMBL/GenBank/DDBJ whole genome shotgun (WGS) entry which is preliminary data.</text>
</comment>
<keyword evidence="1" id="KW-0472">Membrane</keyword>
<dbReference type="AlphaFoldDB" id="A0A7Y0HG28"/>
<keyword evidence="1" id="KW-1133">Transmembrane helix</keyword>
<dbReference type="RefSeq" id="WP_169625573.1">
    <property type="nucleotide sequence ID" value="NZ_JABBNT010000003.1"/>
</dbReference>
<feature type="transmembrane region" description="Helical" evidence="1">
    <location>
        <begin position="44"/>
        <end position="67"/>
    </location>
</feature>
<name>A0A7Y0HG28_9PROT</name>